<protein>
    <submittedName>
        <fullName evidence="1">Uncharacterized protein</fullName>
    </submittedName>
</protein>
<dbReference type="Proteomes" id="UP000822476">
    <property type="component" value="Unassembled WGS sequence"/>
</dbReference>
<dbReference type="AlphaFoldDB" id="A0A8S9Z0D2"/>
<evidence type="ECO:0000313" key="1">
    <source>
        <dbReference type="EMBL" id="KAF7260855.1"/>
    </source>
</evidence>
<gene>
    <name evidence="1" type="ORF">EG68_01794</name>
</gene>
<reference evidence="1" key="1">
    <citation type="submission" date="2019-07" db="EMBL/GenBank/DDBJ databases">
        <title>Annotation for the trematode Paragonimus miyazaki's.</title>
        <authorList>
            <person name="Choi Y.-J."/>
        </authorList>
    </citation>
    <scope>NUCLEOTIDE SEQUENCE</scope>
    <source>
        <strain evidence="1">Japan</strain>
    </source>
</reference>
<proteinExistence type="predicted"/>
<keyword evidence="2" id="KW-1185">Reference proteome</keyword>
<name>A0A8S9Z0D2_9TREM</name>
<accession>A0A8S9Z0D2</accession>
<comment type="caution">
    <text evidence="1">The sequence shown here is derived from an EMBL/GenBank/DDBJ whole genome shotgun (WGS) entry which is preliminary data.</text>
</comment>
<dbReference type="EMBL" id="JTDE01000584">
    <property type="protein sequence ID" value="KAF7260855.1"/>
    <property type="molecule type" value="Genomic_DNA"/>
</dbReference>
<sequence length="295" mass="34643">MNAFLAANMISQDRRNAILFDTTEMKQFMRTDDPEVTAVNGSLPIDVSGPMISVQAKWIRFLNSLTAKQLKSGVRSELSNGQMTTTDKTMQLKMEPTWTDGGNMFVQQTRAIDKGTNEEENKLEAAMKQLKLDRYTRQFEPSDLAIRKKLEKIDFLLNFNQEQQRSVRWDLENMQPLLDSKFIEALEKQRPKLVTECRKHITILVKANLKGMLNKVIVCKHQIRRLRRRTKRLYRERDYWTNISRVEETNMFVRSRKYPLFSEKIQQIAEDEQLHVRILSIYVLPLLHCVGLYSV</sequence>
<organism evidence="1 2">
    <name type="scientific">Paragonimus skrjabini miyazakii</name>
    <dbReference type="NCBI Taxonomy" id="59628"/>
    <lineage>
        <taxon>Eukaryota</taxon>
        <taxon>Metazoa</taxon>
        <taxon>Spiralia</taxon>
        <taxon>Lophotrochozoa</taxon>
        <taxon>Platyhelminthes</taxon>
        <taxon>Trematoda</taxon>
        <taxon>Digenea</taxon>
        <taxon>Plagiorchiida</taxon>
        <taxon>Troglotremata</taxon>
        <taxon>Troglotrematidae</taxon>
        <taxon>Paragonimus</taxon>
    </lineage>
</organism>
<evidence type="ECO:0000313" key="2">
    <source>
        <dbReference type="Proteomes" id="UP000822476"/>
    </source>
</evidence>